<keyword evidence="3" id="KW-1185">Reference proteome</keyword>
<organism evidence="2 3">
    <name type="scientific">Microbacterium resistens</name>
    <dbReference type="NCBI Taxonomy" id="156977"/>
    <lineage>
        <taxon>Bacteria</taxon>
        <taxon>Bacillati</taxon>
        <taxon>Actinomycetota</taxon>
        <taxon>Actinomycetes</taxon>
        <taxon>Micrococcales</taxon>
        <taxon>Microbacteriaceae</taxon>
        <taxon>Microbacterium</taxon>
    </lineage>
</organism>
<name>A0ABU1S8K0_9MICO</name>
<keyword evidence="1" id="KW-1133">Transmembrane helix</keyword>
<proteinExistence type="predicted"/>
<comment type="caution">
    <text evidence="2">The sequence shown here is derived from an EMBL/GenBank/DDBJ whole genome shotgun (WGS) entry which is preliminary data.</text>
</comment>
<protein>
    <submittedName>
        <fullName evidence="2">General stress protein CsbA</fullName>
    </submittedName>
</protein>
<dbReference type="RefSeq" id="WP_310017238.1">
    <property type="nucleotide sequence ID" value="NZ_JAVDUM010000002.1"/>
</dbReference>
<feature type="transmembrane region" description="Helical" evidence="1">
    <location>
        <begin position="116"/>
        <end position="140"/>
    </location>
</feature>
<feature type="transmembrane region" description="Helical" evidence="1">
    <location>
        <begin position="82"/>
        <end position="110"/>
    </location>
</feature>
<keyword evidence="1" id="KW-0472">Membrane</keyword>
<feature type="transmembrane region" description="Helical" evidence="1">
    <location>
        <begin position="152"/>
        <end position="177"/>
    </location>
</feature>
<accession>A0ABU1S8K0</accession>
<evidence type="ECO:0000313" key="2">
    <source>
        <dbReference type="EMBL" id="MDR6865940.1"/>
    </source>
</evidence>
<keyword evidence="1" id="KW-0812">Transmembrane</keyword>
<dbReference type="EMBL" id="JAVDUM010000002">
    <property type="protein sequence ID" value="MDR6865940.1"/>
    <property type="molecule type" value="Genomic_DNA"/>
</dbReference>
<dbReference type="Proteomes" id="UP001259347">
    <property type="component" value="Unassembled WGS sequence"/>
</dbReference>
<evidence type="ECO:0000256" key="1">
    <source>
        <dbReference type="SAM" id="Phobius"/>
    </source>
</evidence>
<evidence type="ECO:0000313" key="3">
    <source>
        <dbReference type="Proteomes" id="UP001259347"/>
    </source>
</evidence>
<feature type="transmembrane region" description="Helical" evidence="1">
    <location>
        <begin position="21"/>
        <end position="43"/>
    </location>
</feature>
<feature type="transmembrane region" description="Helical" evidence="1">
    <location>
        <begin position="55"/>
        <end position="75"/>
    </location>
</feature>
<reference evidence="2 3" key="1">
    <citation type="submission" date="2023-07" db="EMBL/GenBank/DDBJ databases">
        <title>Sorghum-associated microbial communities from plants grown in Nebraska, USA.</title>
        <authorList>
            <person name="Schachtman D."/>
        </authorList>
    </citation>
    <scope>NUCLEOTIDE SEQUENCE [LARGE SCALE GENOMIC DNA]</scope>
    <source>
        <strain evidence="2 3">2980</strain>
    </source>
</reference>
<sequence>MNDPAAPKVQHRAVWAARCAAVILLAVGCSISIAHTLGIRMFALVQPTENLLAEWSYFAAFVLIIAGLVLIARIPDSSWLSLWAAIVVGVAGAALTAYVGFLMMFGLLYATNPLTYLYAAAILFIAVAPLLSGFLGLLLIRWNASRSSEVRVRTALVASGGVAVLTIIALITCRFVLNPVIYGAVGGS</sequence>
<gene>
    <name evidence="2" type="ORF">J2Y69_000525</name>
</gene>